<evidence type="ECO:0000256" key="1">
    <source>
        <dbReference type="SAM" id="MobiDB-lite"/>
    </source>
</evidence>
<comment type="caution">
    <text evidence="3">The sequence shown here is derived from an EMBL/GenBank/DDBJ whole genome shotgun (WGS) entry which is preliminary data.</text>
</comment>
<gene>
    <name evidence="3" type="ORF">GTP46_28845</name>
</gene>
<dbReference type="EMBL" id="WWCN01000035">
    <property type="protein sequence ID" value="MYM26634.1"/>
    <property type="molecule type" value="Genomic_DNA"/>
</dbReference>
<evidence type="ECO:0000256" key="2">
    <source>
        <dbReference type="SAM" id="SignalP"/>
    </source>
</evidence>
<protein>
    <recommendedName>
        <fullName evidence="5">Type II secretion system protein GspC N-terminal domain-containing protein</fullName>
    </recommendedName>
</protein>
<feature type="chain" id="PRO_5026897032" description="Type II secretion system protein GspC N-terminal domain-containing protein" evidence="2">
    <location>
        <begin position="20"/>
        <end position="150"/>
    </location>
</feature>
<organism evidence="3 4">
    <name type="scientific">Duganella flavida</name>
    <dbReference type="NCBI Taxonomy" id="2692175"/>
    <lineage>
        <taxon>Bacteria</taxon>
        <taxon>Pseudomonadati</taxon>
        <taxon>Pseudomonadota</taxon>
        <taxon>Betaproteobacteria</taxon>
        <taxon>Burkholderiales</taxon>
        <taxon>Oxalobacteraceae</taxon>
        <taxon>Telluria group</taxon>
        <taxon>Duganella</taxon>
    </lineage>
</organism>
<accession>A0A6L8KLP1</accession>
<dbReference type="AlphaFoldDB" id="A0A6L8KLP1"/>
<keyword evidence="2" id="KW-0732">Signal</keyword>
<sequence>MKCALSLLAALTLALPAQAQITLGRLFATPAERTTMDASRGAHAALLPNSQGAAPEPPPAPASFVPSDTQATDATTAIANANAPATPPSELTMTGILRSSDHRSVVFLNGIPQPAGPKMLITLPSGKKILLKPGQRYDLNERRIKDVNEP</sequence>
<dbReference type="RefSeq" id="WP_161010065.1">
    <property type="nucleotide sequence ID" value="NZ_WWCN01000035.1"/>
</dbReference>
<evidence type="ECO:0008006" key="5">
    <source>
        <dbReference type="Google" id="ProtNLM"/>
    </source>
</evidence>
<reference evidence="3 4" key="1">
    <citation type="submission" date="2019-12" db="EMBL/GenBank/DDBJ databases">
        <title>Novel species isolated from a subtropical stream in China.</title>
        <authorList>
            <person name="Lu H."/>
        </authorList>
    </citation>
    <scope>NUCLEOTIDE SEQUENCE [LARGE SCALE GENOMIC DNA]</scope>
    <source>
        <strain evidence="3 4">FT135W</strain>
    </source>
</reference>
<feature type="signal peptide" evidence="2">
    <location>
        <begin position="1"/>
        <end position="19"/>
    </location>
</feature>
<feature type="compositionally biased region" description="Low complexity" evidence="1">
    <location>
        <begin position="66"/>
        <end position="84"/>
    </location>
</feature>
<dbReference type="Proteomes" id="UP000479335">
    <property type="component" value="Unassembled WGS sequence"/>
</dbReference>
<evidence type="ECO:0000313" key="4">
    <source>
        <dbReference type="Proteomes" id="UP000479335"/>
    </source>
</evidence>
<proteinExistence type="predicted"/>
<feature type="region of interest" description="Disordered" evidence="1">
    <location>
        <begin position="35"/>
        <end position="93"/>
    </location>
</feature>
<keyword evidence="4" id="KW-1185">Reference proteome</keyword>
<name>A0A6L8KLP1_9BURK</name>
<evidence type="ECO:0000313" key="3">
    <source>
        <dbReference type="EMBL" id="MYM26634.1"/>
    </source>
</evidence>